<evidence type="ECO:0008006" key="3">
    <source>
        <dbReference type="Google" id="ProtNLM"/>
    </source>
</evidence>
<proteinExistence type="predicted"/>
<dbReference type="STRING" id="555512.SAMN04487993_1003227"/>
<sequence>MSLLQEQAELIGLQAVAWLAGEDELLPVFLGSTGASEQDFREGLGDPAFQGAVLDFLLMNDAWVRQFCAAQDLPPDMPFRARQALPGGGEVHWT</sequence>
<dbReference type="Pfam" id="PF12096">
    <property type="entry name" value="DUF3572"/>
    <property type="match status" value="1"/>
</dbReference>
<dbReference type="OrthoDB" id="7356934at2"/>
<organism evidence="1 2">
    <name type="scientific">Salipiger marinus</name>
    <dbReference type="NCBI Taxonomy" id="555512"/>
    <lineage>
        <taxon>Bacteria</taxon>
        <taxon>Pseudomonadati</taxon>
        <taxon>Pseudomonadota</taxon>
        <taxon>Alphaproteobacteria</taxon>
        <taxon>Rhodobacterales</taxon>
        <taxon>Roseobacteraceae</taxon>
        <taxon>Salipiger</taxon>
    </lineage>
</organism>
<dbReference type="EMBL" id="FNEJ01000003">
    <property type="protein sequence ID" value="SDI33990.1"/>
    <property type="molecule type" value="Genomic_DNA"/>
</dbReference>
<reference evidence="1 2" key="1">
    <citation type="submission" date="2016-10" db="EMBL/GenBank/DDBJ databases">
        <authorList>
            <person name="de Groot N.N."/>
        </authorList>
    </citation>
    <scope>NUCLEOTIDE SEQUENCE [LARGE SCALE GENOMIC DNA]</scope>
    <source>
        <strain evidence="1 2">DSM 26424</strain>
    </source>
</reference>
<protein>
    <recommendedName>
        <fullName evidence="3">DUF3572 domain-containing protein</fullName>
    </recommendedName>
</protein>
<dbReference type="InterPro" id="IPR021955">
    <property type="entry name" value="DUF3572"/>
</dbReference>
<dbReference type="Proteomes" id="UP000199093">
    <property type="component" value="Unassembled WGS sequence"/>
</dbReference>
<dbReference type="AlphaFoldDB" id="A0A1G8JTS2"/>
<dbReference type="RefSeq" id="WP_089844483.1">
    <property type="nucleotide sequence ID" value="NZ_FNEJ01000003.1"/>
</dbReference>
<accession>A0A1G8JTS2</accession>
<keyword evidence="2" id="KW-1185">Reference proteome</keyword>
<evidence type="ECO:0000313" key="1">
    <source>
        <dbReference type="EMBL" id="SDI33990.1"/>
    </source>
</evidence>
<gene>
    <name evidence="1" type="ORF">SAMN04487993_1003227</name>
</gene>
<name>A0A1G8JTS2_9RHOB</name>
<evidence type="ECO:0000313" key="2">
    <source>
        <dbReference type="Proteomes" id="UP000199093"/>
    </source>
</evidence>